<comment type="subunit">
    <text evidence="9 10">F-type ATPases have 2 components, CF(1) - the catalytic core - and CF(0) - the membrane proton channel. CF(1) has five subunits: alpha(3), beta(3), gamma(1), delta(1), epsilon(1). CF(0) has three main subunits: a, b and c.</text>
</comment>
<keyword evidence="9" id="KW-0375">Hydrogen ion transport</keyword>
<dbReference type="PANTHER" id="PTHR13822">
    <property type="entry name" value="ATP SYNTHASE DELTA/EPSILON CHAIN"/>
    <property type="match status" value="1"/>
</dbReference>
<dbReference type="Gene3D" id="2.60.15.10">
    <property type="entry name" value="F0F1 ATP synthase delta/epsilon subunit, N-terminal"/>
    <property type="match status" value="1"/>
</dbReference>
<dbReference type="PANTHER" id="PTHR13822:SF10">
    <property type="entry name" value="ATP SYNTHASE EPSILON CHAIN, CHLOROPLASTIC"/>
    <property type="match status" value="1"/>
</dbReference>
<dbReference type="GO" id="GO:0012505">
    <property type="term" value="C:endomembrane system"/>
    <property type="evidence" value="ECO:0007669"/>
    <property type="project" value="UniProtKB-SubCell"/>
</dbReference>
<gene>
    <name evidence="9" type="primary">atpC</name>
    <name evidence="12" type="ORF">SCABRO_01312</name>
</gene>
<dbReference type="EMBL" id="JRYO01000085">
    <property type="protein sequence ID" value="KHE92923.1"/>
    <property type="molecule type" value="Genomic_DNA"/>
</dbReference>
<evidence type="ECO:0000256" key="9">
    <source>
        <dbReference type="HAMAP-Rule" id="MF_00530"/>
    </source>
</evidence>
<evidence type="ECO:0000256" key="2">
    <source>
        <dbReference type="ARBA" id="ARBA00004184"/>
    </source>
</evidence>
<protein>
    <recommendedName>
        <fullName evidence="9">ATP synthase epsilon chain</fullName>
    </recommendedName>
    <alternativeName>
        <fullName evidence="9">ATP synthase F1 sector epsilon subunit</fullName>
    </alternativeName>
    <alternativeName>
        <fullName evidence="9">F-ATPase epsilon subunit</fullName>
    </alternativeName>
</protein>
<keyword evidence="4 9" id="KW-0813">Transport</keyword>
<keyword evidence="6 9" id="KW-0472">Membrane</keyword>
<dbReference type="InterPro" id="IPR020546">
    <property type="entry name" value="ATP_synth_F1_dsu/esu_N"/>
</dbReference>
<feature type="domain" description="ATP synthase F1 complex delta/epsilon subunit N-terminal" evidence="11">
    <location>
        <begin position="7"/>
        <end position="84"/>
    </location>
</feature>
<evidence type="ECO:0000256" key="4">
    <source>
        <dbReference type="ARBA" id="ARBA00022448"/>
    </source>
</evidence>
<comment type="subcellular location">
    <subcellularLocation>
        <location evidence="9">Cell membrane</location>
        <topology evidence="9">Peripheral membrane protein</topology>
    </subcellularLocation>
    <subcellularLocation>
        <location evidence="2">Endomembrane system</location>
        <topology evidence="2">Peripheral membrane protein</topology>
    </subcellularLocation>
</comment>
<evidence type="ECO:0000256" key="3">
    <source>
        <dbReference type="ARBA" id="ARBA00005712"/>
    </source>
</evidence>
<dbReference type="NCBIfam" id="TIGR01216">
    <property type="entry name" value="ATP_synt_epsi"/>
    <property type="match status" value="1"/>
</dbReference>
<dbReference type="Pfam" id="PF02823">
    <property type="entry name" value="ATP-synt_DE_N"/>
    <property type="match status" value="1"/>
</dbReference>
<reference evidence="12 13" key="1">
    <citation type="submission" date="2014-10" db="EMBL/GenBank/DDBJ databases">
        <title>Draft genome of anammox bacterium scalindua brodae, obtained using differential coverage binning of sequence data from two enrichment reactors.</title>
        <authorList>
            <person name="Speth D.R."/>
            <person name="Russ L."/>
            <person name="Kartal B."/>
            <person name="Op den Camp H.J."/>
            <person name="Dutilh B.E."/>
            <person name="Jetten M.S."/>
        </authorList>
    </citation>
    <scope>NUCLEOTIDE SEQUENCE [LARGE SCALE GENOMIC DNA]</scope>
    <source>
        <strain evidence="12">RU1</strain>
    </source>
</reference>
<keyword evidence="7 9" id="KW-0139">CF(1)</keyword>
<dbReference type="GO" id="GO:0045259">
    <property type="term" value="C:proton-transporting ATP synthase complex"/>
    <property type="evidence" value="ECO:0007669"/>
    <property type="project" value="UniProtKB-KW"/>
</dbReference>
<evidence type="ECO:0000313" key="13">
    <source>
        <dbReference type="Proteomes" id="UP000030652"/>
    </source>
</evidence>
<dbReference type="CDD" id="cd12152">
    <property type="entry name" value="F1-ATPase_delta"/>
    <property type="match status" value="1"/>
</dbReference>
<dbReference type="InterPro" id="IPR001469">
    <property type="entry name" value="ATP_synth_F1_dsu/esu"/>
</dbReference>
<dbReference type="GO" id="GO:0005886">
    <property type="term" value="C:plasma membrane"/>
    <property type="evidence" value="ECO:0007669"/>
    <property type="project" value="UniProtKB-SubCell"/>
</dbReference>
<sequence length="88" mass="9374">MAESTYQLDVITPEKIVYSKEVTAIVAHGTSGHLGVLAHHTPLVTSLEPGPFKITEPGEKTVKMTLGGGFMEVRGNKVVVLADSVEDL</sequence>
<evidence type="ECO:0000256" key="10">
    <source>
        <dbReference type="RuleBase" id="RU003656"/>
    </source>
</evidence>
<evidence type="ECO:0000256" key="8">
    <source>
        <dbReference type="ARBA" id="ARBA00023310"/>
    </source>
</evidence>
<name>A0A0B0EP93_9BACT</name>
<proteinExistence type="inferred from homology"/>
<dbReference type="SUPFAM" id="SSF51344">
    <property type="entry name" value="Epsilon subunit of F1F0-ATP synthase N-terminal domain"/>
    <property type="match status" value="1"/>
</dbReference>
<accession>A0A0B0EP93</accession>
<dbReference type="GO" id="GO:0005524">
    <property type="term" value="F:ATP binding"/>
    <property type="evidence" value="ECO:0007669"/>
    <property type="project" value="UniProtKB-UniRule"/>
</dbReference>
<comment type="caution">
    <text evidence="12">The sequence shown here is derived from an EMBL/GenBank/DDBJ whole genome shotgun (WGS) entry which is preliminary data.</text>
</comment>
<comment type="similarity">
    <text evidence="3 9 10">Belongs to the ATPase epsilon chain family.</text>
</comment>
<evidence type="ECO:0000259" key="11">
    <source>
        <dbReference type="Pfam" id="PF02823"/>
    </source>
</evidence>
<evidence type="ECO:0000256" key="7">
    <source>
        <dbReference type="ARBA" id="ARBA00023196"/>
    </source>
</evidence>
<evidence type="ECO:0000256" key="6">
    <source>
        <dbReference type="ARBA" id="ARBA00023136"/>
    </source>
</evidence>
<dbReference type="InterPro" id="IPR036771">
    <property type="entry name" value="ATPsynth_dsu/esu_N"/>
</dbReference>
<keyword evidence="8 9" id="KW-0066">ATP synthesis</keyword>
<evidence type="ECO:0000313" key="12">
    <source>
        <dbReference type="EMBL" id="KHE92923.1"/>
    </source>
</evidence>
<dbReference type="AlphaFoldDB" id="A0A0B0EP93"/>
<organism evidence="12 13">
    <name type="scientific">Candidatus Scalindua brodae</name>
    <dbReference type="NCBI Taxonomy" id="237368"/>
    <lineage>
        <taxon>Bacteria</taxon>
        <taxon>Pseudomonadati</taxon>
        <taxon>Planctomycetota</taxon>
        <taxon>Candidatus Brocadiia</taxon>
        <taxon>Candidatus Brocadiales</taxon>
        <taxon>Candidatus Scalinduaceae</taxon>
        <taxon>Candidatus Scalindua</taxon>
    </lineage>
</organism>
<dbReference type="HAMAP" id="MF_00530">
    <property type="entry name" value="ATP_synth_epsil_bac"/>
    <property type="match status" value="1"/>
</dbReference>
<keyword evidence="5 9" id="KW-0406">Ion transport</keyword>
<evidence type="ECO:0000256" key="5">
    <source>
        <dbReference type="ARBA" id="ARBA00023065"/>
    </source>
</evidence>
<dbReference type="GO" id="GO:0046933">
    <property type="term" value="F:proton-transporting ATP synthase activity, rotational mechanism"/>
    <property type="evidence" value="ECO:0007669"/>
    <property type="project" value="UniProtKB-UniRule"/>
</dbReference>
<dbReference type="eggNOG" id="COG0355">
    <property type="taxonomic scope" value="Bacteria"/>
</dbReference>
<evidence type="ECO:0000256" key="1">
    <source>
        <dbReference type="ARBA" id="ARBA00003543"/>
    </source>
</evidence>
<keyword evidence="9" id="KW-1003">Cell membrane</keyword>
<comment type="function">
    <text evidence="1 9">Produces ATP from ADP in the presence of a proton gradient across the membrane.</text>
</comment>
<dbReference type="Proteomes" id="UP000030652">
    <property type="component" value="Unassembled WGS sequence"/>
</dbReference>